<dbReference type="SMART" id="SM00356">
    <property type="entry name" value="ZnF_C3H1"/>
    <property type="match status" value="1"/>
</dbReference>
<reference evidence="8" key="1">
    <citation type="submission" date="2011-02" db="EMBL/GenBank/DDBJ databases">
        <authorList>
            <person name="Aslett M."/>
        </authorList>
    </citation>
    <scope>NUCLEOTIDE SEQUENCE</scope>
    <source>
        <strain evidence="8">Liverpool</strain>
    </source>
</reference>
<sequence length="434" mass="48512">MFAKRATKKQGRRGPLSEEAEAEAAAGDSPPNTETARAQRDEERPSDKDDDDSVKPIKKQRTTPTGKHFIQAVSERRKHTAEETLHGFKSNPKLALHNDNRATAVFDVDTDKAHDHRAILERNAEISDKIEKGELEAGIYRGQGAHRVYVKRREGALSYAKTTGLYGPVRGTNNVRMTMYVDYNPEICKDYKETGYCGFGNTCKFLHDRHDYKGGWQIEQEWQQLQKKKQASEDAETECGSGQEPEKLRRIAEGLVDSDEDTDKSSDSSEASEDEEGLPFACLKCRKKWTEDMNPVVTRCGHYFCETCAYAHYSTSIKCYQCGKETQGIFNAAFDLLKKVKNIEQDRQRKAQRRKQRRASEMGGGDSNEESDLEKDAKSSQSEEEDAESSSQVSSKKHGNGDSSGEEGDQAAGRGSEGEEGSEDERGDDSDGSK</sequence>
<dbReference type="AlphaFoldDB" id="F0VLT1"/>
<accession>F0VLT1</accession>
<evidence type="ECO:0000259" key="7">
    <source>
        <dbReference type="PROSITE" id="PS50103"/>
    </source>
</evidence>
<dbReference type="EMBL" id="FR823391">
    <property type="protein sequence ID" value="CBZ54209.1"/>
    <property type="molecule type" value="Genomic_DNA"/>
</dbReference>
<evidence type="ECO:0000256" key="4">
    <source>
        <dbReference type="PROSITE-ProRule" id="PRU00723"/>
    </source>
</evidence>
<feature type="region of interest" description="Disordered" evidence="5">
    <location>
        <begin position="254"/>
        <end position="273"/>
    </location>
</feature>
<dbReference type="PANTHER" id="PTHR12930">
    <property type="entry name" value="ZINC FINGER PROTEIN 183"/>
    <property type="match status" value="1"/>
</dbReference>
<evidence type="ECO:0000256" key="3">
    <source>
        <dbReference type="ARBA" id="ARBA00022833"/>
    </source>
</evidence>
<dbReference type="GeneID" id="13442140"/>
<dbReference type="PANTHER" id="PTHR12930:SF0">
    <property type="entry name" value="RING FINGER PROTEIN 113B"/>
    <property type="match status" value="1"/>
</dbReference>
<dbReference type="SUPFAM" id="SSF57850">
    <property type="entry name" value="RING/U-box"/>
    <property type="match status" value="1"/>
</dbReference>
<evidence type="ECO:0000313" key="8">
    <source>
        <dbReference type="EMBL" id="CBZ54209.1"/>
    </source>
</evidence>
<dbReference type="InterPro" id="IPR001841">
    <property type="entry name" value="Znf_RING"/>
</dbReference>
<evidence type="ECO:0000256" key="5">
    <source>
        <dbReference type="SAM" id="MobiDB-lite"/>
    </source>
</evidence>
<keyword evidence="10" id="KW-1185">Reference proteome</keyword>
<dbReference type="InterPro" id="IPR039971">
    <property type="entry name" value="CWC24-like"/>
</dbReference>
<feature type="domain" description="C3H1-type" evidence="7">
    <location>
        <begin position="182"/>
        <end position="210"/>
    </location>
</feature>
<feature type="region of interest" description="Disordered" evidence="5">
    <location>
        <begin position="1"/>
        <end position="67"/>
    </location>
</feature>
<reference evidence="9" key="4">
    <citation type="journal article" date="2015" name="PLoS ONE">
        <title>Comprehensive Evaluation of Toxoplasma gondii VEG and Neospora caninum LIV Genomes with Tachyzoite Stage Transcriptome and Proteome Defines Novel Transcript Features.</title>
        <authorList>
            <person name="Ramaprasad A."/>
            <person name="Mourier T."/>
            <person name="Naeem R."/>
            <person name="Malas T.B."/>
            <person name="Moussa E."/>
            <person name="Panigrahi A."/>
            <person name="Vermont S.J."/>
            <person name="Otto T.D."/>
            <person name="Wastling J."/>
            <person name="Pain A."/>
        </authorList>
    </citation>
    <scope>NUCLEOTIDE SEQUENCE</scope>
    <source>
        <strain evidence="9">Liverpool</strain>
    </source>
</reference>
<dbReference type="GO" id="GO:0008270">
    <property type="term" value="F:zinc ion binding"/>
    <property type="evidence" value="ECO:0007669"/>
    <property type="project" value="UniProtKB-KW"/>
</dbReference>
<dbReference type="RefSeq" id="XP_003884240.1">
    <property type="nucleotide sequence ID" value="XM_003884191.1"/>
</dbReference>
<dbReference type="FunCoup" id="F0VLT1">
    <property type="interactions" value="157"/>
</dbReference>
<keyword evidence="3 4" id="KW-0862">Zinc</keyword>
<protein>
    <submittedName>
        <fullName evidence="8">Pre-mRNA-splicing factor CWC24, related</fullName>
    </submittedName>
</protein>
<evidence type="ECO:0000313" key="9">
    <source>
        <dbReference type="EMBL" id="CEL68909.1"/>
    </source>
</evidence>
<name>F0VLT1_NEOCL</name>
<dbReference type="Pfam" id="PF00642">
    <property type="entry name" value="zf-CCCH"/>
    <property type="match status" value="1"/>
</dbReference>
<dbReference type="VEuPathDB" id="ToxoDB:NCLIV_046420"/>
<feature type="domain" description="RING-type" evidence="6">
    <location>
        <begin position="282"/>
        <end position="322"/>
    </location>
</feature>
<reference evidence="8" key="2">
    <citation type="submission" date="2011-03" db="EMBL/GenBank/DDBJ databases">
        <title>Comparative genomics and transcriptomics of Neospora caninum and Toxoplasma gondii.</title>
        <authorList>
            <person name="Reid A.J."/>
            <person name="Sohal A."/>
            <person name="Harris D."/>
            <person name="Quail M."/>
            <person name="Sanders M."/>
            <person name="Berriman M."/>
            <person name="Wastling J.M."/>
            <person name="Pain A."/>
        </authorList>
    </citation>
    <scope>NUCLEOTIDE SEQUENCE</scope>
    <source>
        <strain evidence="8">Liverpool</strain>
    </source>
</reference>
<dbReference type="InterPro" id="IPR013083">
    <property type="entry name" value="Znf_RING/FYVE/PHD"/>
</dbReference>
<dbReference type="InterPro" id="IPR000571">
    <property type="entry name" value="Znf_CCCH"/>
</dbReference>
<dbReference type="eggNOG" id="KOG1813">
    <property type="taxonomic scope" value="Eukaryota"/>
</dbReference>
<evidence type="ECO:0000313" key="10">
    <source>
        <dbReference type="Proteomes" id="UP000007494"/>
    </source>
</evidence>
<dbReference type="Proteomes" id="UP000007494">
    <property type="component" value="Chromosome X"/>
</dbReference>
<organism evidence="8 10">
    <name type="scientific">Neospora caninum (strain Liverpool)</name>
    <dbReference type="NCBI Taxonomy" id="572307"/>
    <lineage>
        <taxon>Eukaryota</taxon>
        <taxon>Sar</taxon>
        <taxon>Alveolata</taxon>
        <taxon>Apicomplexa</taxon>
        <taxon>Conoidasida</taxon>
        <taxon>Coccidia</taxon>
        <taxon>Eucoccidiorida</taxon>
        <taxon>Eimeriorina</taxon>
        <taxon>Sarcocystidae</taxon>
        <taxon>Neospora</taxon>
    </lineage>
</organism>
<dbReference type="PROSITE" id="PS50103">
    <property type="entry name" value="ZF_C3H1"/>
    <property type="match status" value="1"/>
</dbReference>
<evidence type="ECO:0000256" key="1">
    <source>
        <dbReference type="ARBA" id="ARBA00022723"/>
    </source>
</evidence>
<keyword evidence="2 4" id="KW-0863">Zinc-finger</keyword>
<dbReference type="Gene3D" id="3.30.40.10">
    <property type="entry name" value="Zinc/RING finger domain, C3HC4 (zinc finger)"/>
    <property type="match status" value="1"/>
</dbReference>
<reference evidence="10" key="3">
    <citation type="journal article" date="2012" name="PLoS Pathog.">
        <title>Comparative genomics of the apicomplexan parasites Toxoplasma gondii and Neospora caninum: Coccidia differing in host range and transmission strategy.</title>
        <authorList>
            <person name="Reid A.J."/>
            <person name="Vermont S.J."/>
            <person name="Cotton J.A."/>
            <person name="Harris D."/>
            <person name="Hill-Cawthorne G.A."/>
            <person name="Konen-Waisman S."/>
            <person name="Latham S.M."/>
            <person name="Mourier T."/>
            <person name="Norton R."/>
            <person name="Quail M.A."/>
            <person name="Sanders M."/>
            <person name="Shanmugam D."/>
            <person name="Sohal A."/>
            <person name="Wasmuth J.D."/>
            <person name="Brunk B."/>
            <person name="Grigg M.E."/>
            <person name="Howard J.C."/>
            <person name="Parkinson J."/>
            <person name="Roos D.S."/>
            <person name="Trees A.J."/>
            <person name="Berriman M."/>
            <person name="Pain A."/>
            <person name="Wastling J.M."/>
        </authorList>
    </citation>
    <scope>NUCLEOTIDE SEQUENCE [LARGE SCALE GENOMIC DNA]</scope>
    <source>
        <strain evidence="10">Liverpool</strain>
    </source>
</reference>
<feature type="zinc finger region" description="C3H1-type" evidence="4">
    <location>
        <begin position="182"/>
        <end position="210"/>
    </location>
</feature>
<dbReference type="SUPFAM" id="SSF90229">
    <property type="entry name" value="CCCH zinc finger"/>
    <property type="match status" value="1"/>
</dbReference>
<dbReference type="InterPro" id="IPR017907">
    <property type="entry name" value="Znf_RING_CS"/>
</dbReference>
<gene>
    <name evidence="9" type="ORF">BN1204_046420</name>
    <name evidence="8" type="ORF">NCLIV_046420</name>
</gene>
<proteinExistence type="predicted"/>
<feature type="compositionally biased region" description="Basic and acidic residues" evidence="5">
    <location>
        <begin position="37"/>
        <end position="47"/>
    </location>
</feature>
<evidence type="ECO:0000256" key="2">
    <source>
        <dbReference type="ARBA" id="ARBA00022771"/>
    </source>
</evidence>
<dbReference type="OrthoDB" id="25761at2759"/>
<dbReference type="OMA" id="FCETCAY"/>
<dbReference type="PROSITE" id="PS50089">
    <property type="entry name" value="ZF_RING_2"/>
    <property type="match status" value="1"/>
</dbReference>
<evidence type="ECO:0000259" key="6">
    <source>
        <dbReference type="PROSITE" id="PS50089"/>
    </source>
</evidence>
<keyword evidence="1 4" id="KW-0479">Metal-binding</keyword>
<dbReference type="GO" id="GO:0034247">
    <property type="term" value="P:snoRNA splicing"/>
    <property type="evidence" value="ECO:0007669"/>
    <property type="project" value="TreeGrafter"/>
</dbReference>
<feature type="compositionally biased region" description="Basic residues" evidence="5">
    <location>
        <begin position="1"/>
        <end position="12"/>
    </location>
</feature>
<dbReference type="InterPro" id="IPR036855">
    <property type="entry name" value="Znf_CCCH_sf"/>
</dbReference>
<dbReference type="PROSITE" id="PS00518">
    <property type="entry name" value="ZF_RING_1"/>
    <property type="match status" value="1"/>
</dbReference>
<dbReference type="CDD" id="cd16539">
    <property type="entry name" value="RING-HC_RNF113A_B"/>
    <property type="match status" value="1"/>
</dbReference>
<dbReference type="EMBL" id="LN714485">
    <property type="protein sequence ID" value="CEL68909.1"/>
    <property type="molecule type" value="Genomic_DNA"/>
</dbReference>
<feature type="region of interest" description="Disordered" evidence="5">
    <location>
        <begin position="346"/>
        <end position="434"/>
    </location>
</feature>
<dbReference type="InParanoid" id="F0VLT1"/>
<feature type="compositionally biased region" description="Acidic residues" evidence="5">
    <location>
        <begin position="418"/>
        <end position="428"/>
    </location>
</feature>
<dbReference type="Pfam" id="PF14634">
    <property type="entry name" value="zf-RING_5"/>
    <property type="match status" value="1"/>
</dbReference>
<dbReference type="Gene3D" id="4.10.1000.10">
    <property type="entry name" value="Zinc finger, CCCH-type"/>
    <property type="match status" value="1"/>
</dbReference>
<dbReference type="SMART" id="SM00184">
    <property type="entry name" value="RING"/>
    <property type="match status" value="1"/>
</dbReference>
<dbReference type="GO" id="GO:0005684">
    <property type="term" value="C:U2-type spliceosomal complex"/>
    <property type="evidence" value="ECO:0007669"/>
    <property type="project" value="TreeGrafter"/>
</dbReference>